<protein>
    <submittedName>
        <fullName evidence="5">Purine catabolism regulator</fullName>
    </submittedName>
</protein>
<comment type="caution">
    <text evidence="5">The sequence shown here is derived from an EMBL/GenBank/DDBJ whole genome shotgun (WGS) entry which is preliminary data.</text>
</comment>
<dbReference type="PANTHER" id="PTHR33744">
    <property type="entry name" value="CARBOHYDRATE DIACID REGULATOR"/>
    <property type="match status" value="1"/>
</dbReference>
<feature type="domain" description="CdaR GGDEF-like" evidence="4">
    <location>
        <begin position="302"/>
        <end position="390"/>
    </location>
</feature>
<feature type="domain" description="Purine catabolism PurC-like" evidence="2">
    <location>
        <begin position="5"/>
        <end position="124"/>
    </location>
</feature>
<dbReference type="AlphaFoldDB" id="A0A4R8LYX7"/>
<feature type="domain" description="PucR C-terminal helix-turn-helix" evidence="3">
    <location>
        <begin position="454"/>
        <end position="506"/>
    </location>
</feature>
<name>A0A4R8LYX7_9BACT</name>
<dbReference type="Pfam" id="PF17853">
    <property type="entry name" value="GGDEF_2"/>
    <property type="match status" value="1"/>
</dbReference>
<dbReference type="InterPro" id="IPR041522">
    <property type="entry name" value="CdaR_GGDEF"/>
</dbReference>
<sequence>MIVADLLKKHLFPDFQILAGSGGLSREISAVSVLEAPDADHWMRGGEFLVGSGFVFRDDPEQLTPLISRMNAKGIAAVGFKLDRFHHRLPESMTAEADALQLPILEVPMHYRWTDIIDVIHTHLVQERNRDRPDDLSAFWEESLDFRKLMSGFAQNLQRDLLVQAPQLDLNNLFLSEGSILGGEAVQKCLDLPVVQETALPKRGQVHSCVEVRNSGQIQRFAAYRLRLDTPISIFVVLSPGELSPSARQERMVLRALTMLRASALEIAIVSSKKVMKKERFLEGLCFGLYCDPAMIRINLRELAIPLSLPASVLIASTADGLSTPRWTSPSGLSYRLGNTWVTLIPSSDIENLKDSLQQEGSALGFHFSFGSPAGDLMEISRSYQEARRTFSLLRDFSLPPGVYFYEELSLFGLLQSMSKLAEARDVWERFWEPLEKDPSQARRSLPLKELASMLVARDFNAKSCAGGLHLHYNTVRNYLREIETLLKVDLNNPHHRLGITLACHINGSIARERSSLS</sequence>
<dbReference type="InterPro" id="IPR025736">
    <property type="entry name" value="PucR_C-HTH_dom"/>
</dbReference>
<dbReference type="Proteomes" id="UP000295066">
    <property type="component" value="Unassembled WGS sequence"/>
</dbReference>
<evidence type="ECO:0000259" key="2">
    <source>
        <dbReference type="Pfam" id="PF07905"/>
    </source>
</evidence>
<dbReference type="Gene3D" id="1.10.10.2840">
    <property type="entry name" value="PucR C-terminal helix-turn-helix domain"/>
    <property type="match status" value="1"/>
</dbReference>
<dbReference type="OrthoDB" id="143422at2"/>
<evidence type="ECO:0000259" key="4">
    <source>
        <dbReference type="Pfam" id="PF17853"/>
    </source>
</evidence>
<evidence type="ECO:0000313" key="5">
    <source>
        <dbReference type="EMBL" id="TDY53594.1"/>
    </source>
</evidence>
<dbReference type="EMBL" id="SORI01000030">
    <property type="protein sequence ID" value="TDY53594.1"/>
    <property type="molecule type" value="Genomic_DNA"/>
</dbReference>
<reference evidence="5 6" key="1">
    <citation type="submission" date="2019-03" db="EMBL/GenBank/DDBJ databases">
        <title>Genomic Encyclopedia of Type Strains, Phase IV (KMG-IV): sequencing the most valuable type-strain genomes for metagenomic binning, comparative biology and taxonomic classification.</title>
        <authorList>
            <person name="Goeker M."/>
        </authorList>
    </citation>
    <scope>NUCLEOTIDE SEQUENCE [LARGE SCALE GENOMIC DNA]</scope>
    <source>
        <strain evidence="5 6">DSM 25964</strain>
    </source>
</reference>
<dbReference type="InterPro" id="IPR042070">
    <property type="entry name" value="PucR_C-HTH_sf"/>
</dbReference>
<organism evidence="5 6">
    <name type="scientific">Aminivibrio pyruvatiphilus</name>
    <dbReference type="NCBI Taxonomy" id="1005740"/>
    <lineage>
        <taxon>Bacteria</taxon>
        <taxon>Thermotogati</taxon>
        <taxon>Synergistota</taxon>
        <taxon>Synergistia</taxon>
        <taxon>Synergistales</taxon>
        <taxon>Aminobacteriaceae</taxon>
        <taxon>Aminivibrio</taxon>
    </lineage>
</organism>
<dbReference type="Pfam" id="PF07905">
    <property type="entry name" value="PucR"/>
    <property type="match status" value="1"/>
</dbReference>
<dbReference type="Pfam" id="PF13556">
    <property type="entry name" value="HTH_30"/>
    <property type="match status" value="1"/>
</dbReference>
<dbReference type="InterPro" id="IPR012914">
    <property type="entry name" value="PucR_dom"/>
</dbReference>
<dbReference type="RefSeq" id="WP_133959136.1">
    <property type="nucleotide sequence ID" value="NZ_SORI01000030.1"/>
</dbReference>
<evidence type="ECO:0000259" key="3">
    <source>
        <dbReference type="Pfam" id="PF13556"/>
    </source>
</evidence>
<accession>A0A4R8LYX7</accession>
<dbReference type="InterPro" id="IPR051448">
    <property type="entry name" value="CdaR-like_regulators"/>
</dbReference>
<dbReference type="PANTHER" id="PTHR33744:SF1">
    <property type="entry name" value="DNA-BINDING TRANSCRIPTIONAL ACTIVATOR ADER"/>
    <property type="match status" value="1"/>
</dbReference>
<proteinExistence type="inferred from homology"/>
<evidence type="ECO:0000313" key="6">
    <source>
        <dbReference type="Proteomes" id="UP000295066"/>
    </source>
</evidence>
<evidence type="ECO:0000256" key="1">
    <source>
        <dbReference type="ARBA" id="ARBA00006754"/>
    </source>
</evidence>
<gene>
    <name evidence="5" type="ORF">C8D99_13014</name>
</gene>
<comment type="similarity">
    <text evidence="1">Belongs to the CdaR family.</text>
</comment>
<keyword evidence="6" id="KW-1185">Reference proteome</keyword>